<organism evidence="1 2">
    <name type="scientific">Blautia obeum</name>
    <dbReference type="NCBI Taxonomy" id="40520"/>
    <lineage>
        <taxon>Bacteria</taxon>
        <taxon>Bacillati</taxon>
        <taxon>Bacillota</taxon>
        <taxon>Clostridia</taxon>
        <taxon>Lachnospirales</taxon>
        <taxon>Lachnospiraceae</taxon>
        <taxon>Blautia</taxon>
    </lineage>
</organism>
<gene>
    <name evidence="1" type="ORF">DW740_15360</name>
</gene>
<comment type="caution">
    <text evidence="1">The sequence shown here is derived from an EMBL/GenBank/DDBJ whole genome shotgun (WGS) entry which is preliminary data.</text>
</comment>
<protein>
    <submittedName>
        <fullName evidence="1">Uncharacterized protein</fullName>
    </submittedName>
</protein>
<evidence type="ECO:0000313" key="2">
    <source>
        <dbReference type="Proteomes" id="UP000283745"/>
    </source>
</evidence>
<reference evidence="1 2" key="1">
    <citation type="submission" date="2018-08" db="EMBL/GenBank/DDBJ databases">
        <title>A genome reference for cultivated species of the human gut microbiota.</title>
        <authorList>
            <person name="Zou Y."/>
            <person name="Xue W."/>
            <person name="Luo G."/>
        </authorList>
    </citation>
    <scope>NUCLEOTIDE SEQUENCE [LARGE SCALE GENOMIC DNA]</scope>
    <source>
        <strain evidence="1 2">AM28-23</strain>
    </source>
</reference>
<name>A0A414J144_9FIRM</name>
<dbReference type="EMBL" id="QSKF01000015">
    <property type="protein sequence ID" value="RHE37177.1"/>
    <property type="molecule type" value="Genomic_DNA"/>
</dbReference>
<accession>A0A414J144</accession>
<sequence>MSSTILKLLLLLGIIGHACNMYCDRILSIFPNGQLKLENFKDLNNEKKWHTFLKGYPPKFHHIADIYPAVSISNHRYITYRCDDFHVGLDDPAIRK</sequence>
<dbReference type="AlphaFoldDB" id="A0A414J144"/>
<dbReference type="Proteomes" id="UP000283745">
    <property type="component" value="Unassembled WGS sequence"/>
</dbReference>
<proteinExistence type="predicted"/>
<evidence type="ECO:0000313" key="1">
    <source>
        <dbReference type="EMBL" id="RHE37177.1"/>
    </source>
</evidence>
<dbReference type="RefSeq" id="WP_118041246.1">
    <property type="nucleotide sequence ID" value="NZ_CABJFK010000015.1"/>
</dbReference>